<evidence type="ECO:0000313" key="2">
    <source>
        <dbReference type="EMBL" id="GAG70404.1"/>
    </source>
</evidence>
<accession>X0ZM05</accession>
<organism evidence="2">
    <name type="scientific">marine sediment metagenome</name>
    <dbReference type="NCBI Taxonomy" id="412755"/>
    <lineage>
        <taxon>unclassified sequences</taxon>
        <taxon>metagenomes</taxon>
        <taxon>ecological metagenomes</taxon>
    </lineage>
</organism>
<proteinExistence type="predicted"/>
<name>X0ZM05_9ZZZZ</name>
<evidence type="ECO:0000259" key="1">
    <source>
        <dbReference type="Pfam" id="PF12850"/>
    </source>
</evidence>
<dbReference type="SUPFAM" id="SSF56300">
    <property type="entry name" value="Metallo-dependent phosphatases"/>
    <property type="match status" value="1"/>
</dbReference>
<dbReference type="InterPro" id="IPR029052">
    <property type="entry name" value="Metallo-depent_PP-like"/>
</dbReference>
<sequence>MDEIIHAGDVVSEIFLKRLKEIAPVHCVASNTDKIKGLPKEKLLEVEGQRIGIIHDVPINELDQYIESRKLNILITGHTHIPSIKGLESKCMILNPGSIAYPRAPPKKPGFQEPVAKPTLIILNIENGLASAYLISLPFKKKK</sequence>
<dbReference type="NCBIfam" id="TIGR00040">
    <property type="entry name" value="yfcE"/>
    <property type="match status" value="1"/>
</dbReference>
<gene>
    <name evidence="2" type="ORF">S01H4_05306</name>
</gene>
<dbReference type="Pfam" id="PF12850">
    <property type="entry name" value="Metallophos_2"/>
    <property type="match status" value="1"/>
</dbReference>
<dbReference type="EMBL" id="BART01001525">
    <property type="protein sequence ID" value="GAG70404.1"/>
    <property type="molecule type" value="Genomic_DNA"/>
</dbReference>
<feature type="domain" description="Calcineurin-like phosphoesterase" evidence="1">
    <location>
        <begin position="2"/>
        <end position="106"/>
    </location>
</feature>
<reference evidence="2" key="1">
    <citation type="journal article" date="2014" name="Front. Microbiol.">
        <title>High frequency of phylogenetically diverse reductive dehalogenase-homologous genes in deep subseafloor sedimentary metagenomes.</title>
        <authorList>
            <person name="Kawai M."/>
            <person name="Futagami T."/>
            <person name="Toyoda A."/>
            <person name="Takaki Y."/>
            <person name="Nishi S."/>
            <person name="Hori S."/>
            <person name="Arai W."/>
            <person name="Tsubouchi T."/>
            <person name="Morono Y."/>
            <person name="Uchiyama I."/>
            <person name="Ito T."/>
            <person name="Fujiyama A."/>
            <person name="Inagaki F."/>
            <person name="Takami H."/>
        </authorList>
    </citation>
    <scope>NUCLEOTIDE SEQUENCE</scope>
    <source>
        <strain evidence="2">Expedition CK06-06</strain>
    </source>
</reference>
<dbReference type="PANTHER" id="PTHR11124">
    <property type="entry name" value="VACUOLAR SORTING PROTEIN VPS29"/>
    <property type="match status" value="1"/>
</dbReference>
<protein>
    <recommendedName>
        <fullName evidence="1">Calcineurin-like phosphoesterase domain-containing protein</fullName>
    </recommendedName>
</protein>
<dbReference type="Gene3D" id="3.60.21.10">
    <property type="match status" value="1"/>
</dbReference>
<dbReference type="AlphaFoldDB" id="X0ZM05"/>
<dbReference type="InterPro" id="IPR000979">
    <property type="entry name" value="Phosphodiesterase_MJ0936/Vps29"/>
</dbReference>
<comment type="caution">
    <text evidence="2">The sequence shown here is derived from an EMBL/GenBank/DDBJ whole genome shotgun (WGS) entry which is preliminary data.</text>
</comment>
<dbReference type="InterPro" id="IPR024654">
    <property type="entry name" value="Calcineurin-like_PHP_lpxH"/>
</dbReference>